<evidence type="ECO:0000256" key="1">
    <source>
        <dbReference type="SAM" id="Phobius"/>
    </source>
</evidence>
<protein>
    <submittedName>
        <fullName evidence="2">Uncharacterized protein</fullName>
    </submittedName>
</protein>
<sequence>MAVSKKEGACILPKMVLKVCAVKFTKYPWDISLLFARNHWRVNFGTNYLNVKYDQIKRKLGCVMKKIMFILSLAVLSFPAFSGSSAGKVGDMLITSDGILLFTAGTHQNPGCPTPAWGVETKTAEGKSVMSVILMAAASDRTIEVYGQGVGECIRDREKVDLIIVKQ</sequence>
<dbReference type="EMBL" id="CP082275">
    <property type="protein sequence ID" value="USH03693.1"/>
    <property type="molecule type" value="Genomic_DNA"/>
</dbReference>
<keyword evidence="1" id="KW-0472">Membrane</keyword>
<keyword evidence="1" id="KW-1133">Transmembrane helix</keyword>
<accession>A0ABY4WXG4</accession>
<keyword evidence="3" id="KW-1185">Reference proteome</keyword>
<keyword evidence="1" id="KW-0812">Transmembrane</keyword>
<feature type="transmembrane region" description="Helical" evidence="1">
    <location>
        <begin position="67"/>
        <end position="86"/>
    </location>
</feature>
<gene>
    <name evidence="2" type="ORF">K6Q96_06790</name>
</gene>
<organism evidence="2 3">
    <name type="scientific">Grimontia kaedaensis</name>
    <dbReference type="NCBI Taxonomy" id="2872157"/>
    <lineage>
        <taxon>Bacteria</taxon>
        <taxon>Pseudomonadati</taxon>
        <taxon>Pseudomonadota</taxon>
        <taxon>Gammaproteobacteria</taxon>
        <taxon>Vibrionales</taxon>
        <taxon>Vibrionaceae</taxon>
        <taxon>Grimontia</taxon>
    </lineage>
</organism>
<name>A0ABY4WXG4_9GAMM</name>
<dbReference type="RefSeq" id="WP_251878920.1">
    <property type="nucleotide sequence ID" value="NZ_CP082275.1"/>
</dbReference>
<evidence type="ECO:0000313" key="2">
    <source>
        <dbReference type="EMBL" id="USH03693.1"/>
    </source>
</evidence>
<reference evidence="2" key="1">
    <citation type="submission" date="2021-08" db="EMBL/GenBank/DDBJ databases">
        <authorList>
            <person name="Sakaguchi M."/>
            <person name="Kikuchi T."/>
            <person name="Urbanczyk H."/>
        </authorList>
    </citation>
    <scope>NUCLEOTIDE SEQUENCE</scope>
    <source>
        <strain evidence="2">020920N</strain>
    </source>
</reference>
<dbReference type="Proteomes" id="UP001056255">
    <property type="component" value="Chromosome I"/>
</dbReference>
<proteinExistence type="predicted"/>
<evidence type="ECO:0000313" key="3">
    <source>
        <dbReference type="Proteomes" id="UP001056255"/>
    </source>
</evidence>